<feature type="domain" description="NLE" evidence="7">
    <location>
        <begin position="56"/>
        <end position="126"/>
    </location>
</feature>
<dbReference type="PROSITE" id="PS00678">
    <property type="entry name" value="WD_REPEATS_1"/>
    <property type="match status" value="1"/>
</dbReference>
<name>A0A086K8I9_TOXGO</name>
<sequence length="610" mass="65386">MLHCAGSEFFGPHTKGEAPDSAVPTAETAGEASRHGEAFSTSLDATDRTVEGRSEVQIHLSTNLPDIFRLPDQPFVVPGSYRRLELSKLVNKLLEQQDDPDWPGHQPFDFLVDNKWFLRTSLEEYMHARGITSEVSLTLHYQLAVRNLGTEQLPRAADWISSLSFVPTENLLVEASYDGCCRLHHVSPSASHDSLSTSSAAPLLTLGLNRGPLTTSATFAAGAFLPPRSAQLLLGSSSGALYFVTCVSSSSASDEKAAVSEARAPGRWHAAVQAVGCLDSSVASVAVSTDGVTVASGDHGGNVYLWENFSLLTEAETQIGQWREKGAAQGDEQPEGEGGDGNSLSTKGKGTQGKKRRHPSVSRAFANEAESLFSCQEKEPKLRLRGVHTAPVSDVAFAPSHFRCVLYSASLDNSISAWDTLVGGAPLVTWPVSRGVTSLACQPSDGRVVCTAHEDGRLRLWDIRSGGGDAGGKAANGVLSLDANSRLDLRFTFGCPHARLCTQVRWLPRQPGREARDRQRDEVAGEHLLASVGQEGVVKLFDIRAPTLPLLTMDVQGATKSKDKKEDRSAKAVRLLTTAWLGPAKLATGGSDGVTRIHTFGSKWTGTQNE</sequence>
<feature type="repeat" description="WD" evidence="5">
    <location>
        <begin position="436"/>
        <end position="466"/>
    </location>
</feature>
<dbReference type="EMBL" id="AEYI02001169">
    <property type="protein sequence ID" value="KFG40707.1"/>
    <property type="molecule type" value="Genomic_DNA"/>
</dbReference>
<keyword evidence="4" id="KW-0539">Nucleus</keyword>
<evidence type="ECO:0000256" key="2">
    <source>
        <dbReference type="ARBA" id="ARBA00022574"/>
    </source>
</evidence>
<evidence type="ECO:0000256" key="4">
    <source>
        <dbReference type="ARBA" id="ARBA00023242"/>
    </source>
</evidence>
<dbReference type="PROSITE" id="PS50082">
    <property type="entry name" value="WD_REPEATS_2"/>
    <property type="match status" value="2"/>
</dbReference>
<dbReference type="PANTHER" id="PTHR19855">
    <property type="entry name" value="WD40 REPEAT PROTEIN 12, 37"/>
    <property type="match status" value="1"/>
</dbReference>
<dbReference type="Pfam" id="PF00400">
    <property type="entry name" value="WD40"/>
    <property type="match status" value="3"/>
</dbReference>
<accession>A0A086K8I9</accession>
<evidence type="ECO:0000256" key="3">
    <source>
        <dbReference type="ARBA" id="ARBA00022737"/>
    </source>
</evidence>
<dbReference type="PANTHER" id="PTHR19855:SF11">
    <property type="entry name" value="RIBOSOME BIOGENESIS PROTEIN WDR12"/>
    <property type="match status" value="1"/>
</dbReference>
<dbReference type="Pfam" id="PF08154">
    <property type="entry name" value="NLE"/>
    <property type="match status" value="1"/>
</dbReference>
<dbReference type="InterPro" id="IPR001680">
    <property type="entry name" value="WD40_rpt"/>
</dbReference>
<dbReference type="SUPFAM" id="SSF50978">
    <property type="entry name" value="WD40 repeat-like"/>
    <property type="match status" value="1"/>
</dbReference>
<dbReference type="VEuPathDB" id="ToxoDB:TGP89_309950"/>
<evidence type="ECO:0000313" key="8">
    <source>
        <dbReference type="EMBL" id="KFG40707.1"/>
    </source>
</evidence>
<feature type="repeat" description="WD" evidence="5">
    <location>
        <begin position="385"/>
        <end position="419"/>
    </location>
</feature>
<dbReference type="GO" id="GO:0005730">
    <property type="term" value="C:nucleolus"/>
    <property type="evidence" value="ECO:0007669"/>
    <property type="project" value="UniProtKB-SubCell"/>
</dbReference>
<gene>
    <name evidence="8" type="ORF">TGP89_309950</name>
</gene>
<reference evidence="8 9" key="1">
    <citation type="submission" date="2014-03" db="EMBL/GenBank/DDBJ databases">
        <authorList>
            <person name="Sibley D."/>
            <person name="Venepally P."/>
            <person name="Karamycheva S."/>
            <person name="Hadjithomas M."/>
            <person name="Khan A."/>
            <person name="Brunk B."/>
            <person name="Roos D."/>
            <person name="Caler E."/>
            <person name="Lorenzi H."/>
        </authorList>
    </citation>
    <scope>NUCLEOTIDE SEQUENCE [LARGE SCALE GENOMIC DNA]</scope>
    <source>
        <strain evidence="9">p89</strain>
    </source>
</reference>
<keyword evidence="3" id="KW-0677">Repeat</keyword>
<dbReference type="InterPro" id="IPR012972">
    <property type="entry name" value="NLE"/>
</dbReference>
<evidence type="ECO:0000313" key="9">
    <source>
        <dbReference type="Proteomes" id="UP000028828"/>
    </source>
</evidence>
<evidence type="ECO:0000259" key="7">
    <source>
        <dbReference type="Pfam" id="PF08154"/>
    </source>
</evidence>
<evidence type="ECO:0000256" key="5">
    <source>
        <dbReference type="PROSITE-ProRule" id="PRU00221"/>
    </source>
</evidence>
<dbReference type="OrthoDB" id="10261640at2759"/>
<organism evidence="8 9">
    <name type="scientific">Toxoplasma gondii p89</name>
    <dbReference type="NCBI Taxonomy" id="943119"/>
    <lineage>
        <taxon>Eukaryota</taxon>
        <taxon>Sar</taxon>
        <taxon>Alveolata</taxon>
        <taxon>Apicomplexa</taxon>
        <taxon>Conoidasida</taxon>
        <taxon>Coccidia</taxon>
        <taxon>Eucoccidiorida</taxon>
        <taxon>Eimeriorina</taxon>
        <taxon>Sarcocystidae</taxon>
        <taxon>Toxoplasma</taxon>
    </lineage>
</organism>
<keyword evidence="2 5" id="KW-0853">WD repeat</keyword>
<evidence type="ECO:0000256" key="6">
    <source>
        <dbReference type="SAM" id="MobiDB-lite"/>
    </source>
</evidence>
<dbReference type="AlphaFoldDB" id="A0A086K8I9"/>
<feature type="region of interest" description="Disordered" evidence="6">
    <location>
        <begin position="323"/>
        <end position="361"/>
    </location>
</feature>
<dbReference type="Proteomes" id="UP000028828">
    <property type="component" value="Unassembled WGS sequence"/>
</dbReference>
<comment type="subcellular location">
    <subcellularLocation>
        <location evidence="1">Nucleus</location>
        <location evidence="1">Nucleolus</location>
    </subcellularLocation>
</comment>
<dbReference type="InterPro" id="IPR036322">
    <property type="entry name" value="WD40_repeat_dom_sf"/>
</dbReference>
<dbReference type="SMART" id="SM00320">
    <property type="entry name" value="WD40"/>
    <property type="match status" value="6"/>
</dbReference>
<proteinExistence type="predicted"/>
<dbReference type="InterPro" id="IPR015943">
    <property type="entry name" value="WD40/YVTN_repeat-like_dom_sf"/>
</dbReference>
<dbReference type="Gene3D" id="2.130.10.10">
    <property type="entry name" value="YVTN repeat-like/Quinoprotein amine dehydrogenase"/>
    <property type="match status" value="2"/>
</dbReference>
<dbReference type="InterPro" id="IPR019775">
    <property type="entry name" value="WD40_repeat_CS"/>
</dbReference>
<protein>
    <submittedName>
        <fullName evidence="8">NLE (NUC135) domain-containing protein</fullName>
    </submittedName>
</protein>
<feature type="region of interest" description="Disordered" evidence="6">
    <location>
        <begin position="1"/>
        <end position="48"/>
    </location>
</feature>
<comment type="caution">
    <text evidence="8">The sequence shown here is derived from an EMBL/GenBank/DDBJ whole genome shotgun (WGS) entry which is preliminary data.</text>
</comment>
<evidence type="ECO:0000256" key="1">
    <source>
        <dbReference type="ARBA" id="ARBA00004604"/>
    </source>
</evidence>